<keyword evidence="2" id="KW-0560">Oxidoreductase</keyword>
<evidence type="ECO:0000313" key="2">
    <source>
        <dbReference type="EMBL" id="MBE1537003.1"/>
    </source>
</evidence>
<dbReference type="RefSeq" id="WP_192762946.1">
    <property type="nucleotide sequence ID" value="NZ_JADBDZ010000001.1"/>
</dbReference>
<proteinExistence type="predicted"/>
<dbReference type="PANTHER" id="PTHR34448:SF1">
    <property type="entry name" value="BLL6088 PROTEIN"/>
    <property type="match status" value="1"/>
</dbReference>
<dbReference type="EC" id="1.13.11.9" evidence="2"/>
<dbReference type="EMBL" id="JADBDZ010000001">
    <property type="protein sequence ID" value="MBE1537003.1"/>
    <property type="molecule type" value="Genomic_DNA"/>
</dbReference>
<dbReference type="SUPFAM" id="SSF144052">
    <property type="entry name" value="Thermophilic metalloprotease-like"/>
    <property type="match status" value="1"/>
</dbReference>
<reference evidence="2 3" key="1">
    <citation type="submission" date="2020-10" db="EMBL/GenBank/DDBJ databases">
        <title>Sequencing the genomes of 1000 actinobacteria strains.</title>
        <authorList>
            <person name="Klenk H.-P."/>
        </authorList>
    </citation>
    <scope>NUCLEOTIDE SEQUENCE [LARGE SCALE GENOMIC DNA]</scope>
    <source>
        <strain evidence="2 3">DSM 46744</strain>
    </source>
</reference>
<dbReference type="InterPro" id="IPR058739">
    <property type="entry name" value="NicX"/>
</dbReference>
<dbReference type="GO" id="GO:0047075">
    <property type="term" value="F:2,5-dihydroxypyridine 5,6-dioxygenase activity"/>
    <property type="evidence" value="ECO:0007669"/>
    <property type="project" value="UniProtKB-EC"/>
</dbReference>
<dbReference type="PANTHER" id="PTHR34448">
    <property type="entry name" value="AMINOPEPTIDASE"/>
    <property type="match status" value="1"/>
</dbReference>
<sequence>MPNFASMDLVELFRRELELCKVTENEKLVILAEPSSRSEYVEAAFAAGLALKANVIQAVLPGGSPVPLPSSRTGSGAGLTSLDDNPLALSLLQGADMVLDLTNEGFIHTESLGEILRARTRMLFVADPPEVLARNLPAPEDKARVQAGAALLREGRELRVTSPHGTDLVADLTDAHPGFQCGIADEPGRWDHWPSTMVLCWPKTSSGRIVIAPGDILLPFKSYVRDEVTLVIEGGHITEIQGSGGDTRMLELFFEDADDEEARFLSHMGWGLMKNADWFAMALYDRESLMGMDARGLAGNFLFSTGPHPFMDRHTHNHLDIPMRGCTVAVDGRVVVDGGALREPASL</sequence>
<gene>
    <name evidence="2" type="ORF">H4W34_006836</name>
</gene>
<dbReference type="Proteomes" id="UP000627838">
    <property type="component" value="Unassembled WGS sequence"/>
</dbReference>
<name>A0ABR9K318_9ACTN</name>
<comment type="caution">
    <text evidence="2">The sequence shown here is derived from an EMBL/GenBank/DDBJ whole genome shotgun (WGS) entry which is preliminary data.</text>
</comment>
<dbReference type="Pfam" id="PF26233">
    <property type="entry name" value="NicX"/>
    <property type="match status" value="1"/>
</dbReference>
<evidence type="ECO:0000256" key="1">
    <source>
        <dbReference type="ARBA" id="ARBA00022723"/>
    </source>
</evidence>
<keyword evidence="3" id="KW-1185">Reference proteome</keyword>
<evidence type="ECO:0000313" key="3">
    <source>
        <dbReference type="Proteomes" id="UP000627838"/>
    </source>
</evidence>
<protein>
    <submittedName>
        <fullName evidence="2">2,5-dihydroxypyridine 5,6-dioxygenase</fullName>
        <ecNumber evidence="2">1.13.11.9</ecNumber>
    </submittedName>
</protein>
<organism evidence="2 3">
    <name type="scientific">Actinomadura algeriensis</name>
    <dbReference type="NCBI Taxonomy" id="1679523"/>
    <lineage>
        <taxon>Bacteria</taxon>
        <taxon>Bacillati</taxon>
        <taxon>Actinomycetota</taxon>
        <taxon>Actinomycetes</taxon>
        <taxon>Streptosporangiales</taxon>
        <taxon>Thermomonosporaceae</taxon>
        <taxon>Actinomadura</taxon>
    </lineage>
</organism>
<keyword evidence="1" id="KW-0479">Metal-binding</keyword>
<dbReference type="InterPro" id="IPR052170">
    <property type="entry name" value="M29_Exopeptidase"/>
</dbReference>
<accession>A0ABR9K318</accession>